<dbReference type="Proteomes" id="UP000681967">
    <property type="component" value="Unassembled WGS sequence"/>
</dbReference>
<evidence type="ECO:0000313" key="4">
    <source>
        <dbReference type="Proteomes" id="UP000681967"/>
    </source>
</evidence>
<accession>A0A8S2PEI4</accession>
<proteinExistence type="predicted"/>
<gene>
    <name evidence="3" type="ORF">BYL167_LOCUS16098</name>
</gene>
<name>A0A8S2PEI4_9BILA</name>
<keyword evidence="2" id="KW-0812">Transmembrane</keyword>
<dbReference type="EMBL" id="CAJOBH010006087">
    <property type="protein sequence ID" value="CAF4044830.1"/>
    <property type="molecule type" value="Genomic_DNA"/>
</dbReference>
<evidence type="ECO:0000313" key="3">
    <source>
        <dbReference type="EMBL" id="CAF4044830.1"/>
    </source>
</evidence>
<organism evidence="3 4">
    <name type="scientific">Rotaria magnacalcarata</name>
    <dbReference type="NCBI Taxonomy" id="392030"/>
    <lineage>
        <taxon>Eukaryota</taxon>
        <taxon>Metazoa</taxon>
        <taxon>Spiralia</taxon>
        <taxon>Gnathifera</taxon>
        <taxon>Rotifera</taxon>
        <taxon>Eurotatoria</taxon>
        <taxon>Bdelloidea</taxon>
        <taxon>Philodinida</taxon>
        <taxon>Philodinidae</taxon>
        <taxon>Rotaria</taxon>
    </lineage>
</organism>
<evidence type="ECO:0000256" key="2">
    <source>
        <dbReference type="SAM" id="Phobius"/>
    </source>
</evidence>
<feature type="region of interest" description="Disordered" evidence="1">
    <location>
        <begin position="90"/>
        <end position="119"/>
    </location>
</feature>
<sequence length="226" mass="24603">PGESPATTTTTTTTSTTSTTTTITTATITLTTTTTATKTTTSISTTTTSITTVATTTTPTSLATKTRFLVLLGLCCCCWWWLFAGRRRRRRRADRESKKKPNRPLANEGNKNIKPSNRNEEIHLTKANTENISCVTVIKLPREMSMTPGGNIIKVEKSNIPSRENTQLSDKSFSTIHSTGSVRTSKVNRSSLTNKAQTSHAANNIVSPVNEKITKVASFITLPSHQ</sequence>
<comment type="caution">
    <text evidence="3">The sequence shown here is derived from an EMBL/GenBank/DDBJ whole genome shotgun (WGS) entry which is preliminary data.</text>
</comment>
<keyword evidence="2" id="KW-0472">Membrane</keyword>
<dbReference type="AlphaFoldDB" id="A0A8S2PEI4"/>
<keyword evidence="2" id="KW-1133">Transmembrane helix</keyword>
<feature type="non-terminal residue" evidence="3">
    <location>
        <position position="226"/>
    </location>
</feature>
<evidence type="ECO:0000256" key="1">
    <source>
        <dbReference type="SAM" id="MobiDB-lite"/>
    </source>
</evidence>
<protein>
    <submittedName>
        <fullName evidence="3">Uncharacterized protein</fullName>
    </submittedName>
</protein>
<reference evidence="3" key="1">
    <citation type="submission" date="2021-02" db="EMBL/GenBank/DDBJ databases">
        <authorList>
            <person name="Nowell W R."/>
        </authorList>
    </citation>
    <scope>NUCLEOTIDE SEQUENCE</scope>
</reference>
<feature type="transmembrane region" description="Helical" evidence="2">
    <location>
        <begin position="68"/>
        <end position="85"/>
    </location>
</feature>
<feature type="region of interest" description="Disordered" evidence="1">
    <location>
        <begin position="177"/>
        <end position="200"/>
    </location>
</feature>